<keyword evidence="2" id="KW-0812">Transmembrane</keyword>
<evidence type="ECO:0000313" key="4">
    <source>
        <dbReference type="Proteomes" id="UP000663845"/>
    </source>
</evidence>
<proteinExistence type="predicted"/>
<keyword evidence="2" id="KW-0472">Membrane</keyword>
<feature type="transmembrane region" description="Helical" evidence="2">
    <location>
        <begin position="374"/>
        <end position="397"/>
    </location>
</feature>
<reference evidence="3" key="1">
    <citation type="submission" date="2021-02" db="EMBL/GenBank/DDBJ databases">
        <authorList>
            <person name="Nowell W R."/>
        </authorList>
    </citation>
    <scope>NUCLEOTIDE SEQUENCE</scope>
</reference>
<dbReference type="AlphaFoldDB" id="A0A815K8I6"/>
<name>A0A815K8I6_9BILA</name>
<sequence>MIVDVRKLSSGACPARPVYHHGHFCVRTFHRLLSYPGYSLFIFFIIYLQMMDLRLYFKIQSRGTLDYSTSNTILNQTNPSPISHTIHIFDPLPIKKMMVEPIIHYVRSPLAEQIENTLHFTYYFPFISANAISYFHCFLSIVSMKFLSSESLFRRQIGVCIFQFRIFLDCLDGVVFRAHSHNKRYKSYYGDYGYYVDVVSDILGGTCLIVSVLLYFYKQRPFRPIKTRSNICSSSSASDGGTDETDLMILNLEDDQSSPRLNSSPSSPSSSPNEINNHLLETKQTIFITLVLFSVKYLLAAMFWDRNVHAYEDLLDSSANTPQEKALQLIKYLLAAMFWDRNVHAYEDLLDSSANTPQEKALQLSLLHSPLTILIFYLWRYLCALSIQDYLLFAIFIDRPWEFIQKTKTISWFLLVGTVLLTELHTDQLRSVFAALHSNS</sequence>
<feature type="transmembrane region" description="Helical" evidence="2">
    <location>
        <begin position="159"/>
        <end position="178"/>
    </location>
</feature>
<feature type="transmembrane region" description="Helical" evidence="2">
    <location>
        <begin position="122"/>
        <end position="147"/>
    </location>
</feature>
<feature type="region of interest" description="Disordered" evidence="1">
    <location>
        <begin position="255"/>
        <end position="275"/>
    </location>
</feature>
<feature type="transmembrane region" description="Helical" evidence="2">
    <location>
        <begin position="409"/>
        <end position="426"/>
    </location>
</feature>
<dbReference type="InterPro" id="IPR043130">
    <property type="entry name" value="CDP-OH_PTrfase_TM_dom"/>
</dbReference>
<dbReference type="EMBL" id="CAJNOG010000982">
    <property type="protein sequence ID" value="CAF1392246.1"/>
    <property type="molecule type" value="Genomic_DNA"/>
</dbReference>
<feature type="transmembrane region" description="Helical" evidence="2">
    <location>
        <begin position="32"/>
        <end position="50"/>
    </location>
</feature>
<keyword evidence="2" id="KW-1133">Transmembrane helix</keyword>
<gene>
    <name evidence="3" type="ORF">JYZ213_LOCUS37276</name>
</gene>
<evidence type="ECO:0008006" key="5">
    <source>
        <dbReference type="Google" id="ProtNLM"/>
    </source>
</evidence>
<dbReference type="Proteomes" id="UP000663845">
    <property type="component" value="Unassembled WGS sequence"/>
</dbReference>
<feature type="compositionally biased region" description="Low complexity" evidence="1">
    <location>
        <begin position="258"/>
        <end position="275"/>
    </location>
</feature>
<evidence type="ECO:0000256" key="2">
    <source>
        <dbReference type="SAM" id="Phobius"/>
    </source>
</evidence>
<feature type="transmembrane region" description="Helical" evidence="2">
    <location>
        <begin position="285"/>
        <end position="304"/>
    </location>
</feature>
<protein>
    <recommendedName>
        <fullName evidence="5">Ceramide phosphoethanolamine synthase</fullName>
    </recommendedName>
</protein>
<evidence type="ECO:0000313" key="3">
    <source>
        <dbReference type="EMBL" id="CAF1392246.1"/>
    </source>
</evidence>
<evidence type="ECO:0000256" key="1">
    <source>
        <dbReference type="SAM" id="MobiDB-lite"/>
    </source>
</evidence>
<accession>A0A815K8I6</accession>
<feature type="transmembrane region" description="Helical" evidence="2">
    <location>
        <begin position="198"/>
        <end position="217"/>
    </location>
</feature>
<dbReference type="Gene3D" id="1.20.120.1760">
    <property type="match status" value="1"/>
</dbReference>
<organism evidence="3 4">
    <name type="scientific">Adineta steineri</name>
    <dbReference type="NCBI Taxonomy" id="433720"/>
    <lineage>
        <taxon>Eukaryota</taxon>
        <taxon>Metazoa</taxon>
        <taxon>Spiralia</taxon>
        <taxon>Gnathifera</taxon>
        <taxon>Rotifera</taxon>
        <taxon>Eurotatoria</taxon>
        <taxon>Bdelloidea</taxon>
        <taxon>Adinetida</taxon>
        <taxon>Adinetidae</taxon>
        <taxon>Adineta</taxon>
    </lineage>
</organism>
<comment type="caution">
    <text evidence="3">The sequence shown here is derived from an EMBL/GenBank/DDBJ whole genome shotgun (WGS) entry which is preliminary data.</text>
</comment>